<keyword evidence="3" id="KW-0238">DNA-binding</keyword>
<evidence type="ECO:0000256" key="3">
    <source>
        <dbReference type="ARBA" id="ARBA00023125"/>
    </source>
</evidence>
<dbReference type="InterPro" id="IPR000847">
    <property type="entry name" value="LysR_HTH_N"/>
</dbReference>
<keyword evidence="4" id="KW-0804">Transcription</keyword>
<gene>
    <name evidence="6" type="primary">nodD2_1</name>
    <name evidence="6" type="ORF">NCTC10821_01522</name>
</gene>
<dbReference type="Proteomes" id="UP000254978">
    <property type="component" value="Unassembled WGS sequence"/>
</dbReference>
<sequence length="312" mass="34495">MMLSMHLTHILRADLNLIPVLAALLDERHVSRAAARLGMSQPATSRALQRLRSLLGDPLLIRERDGYRLTARAQILHTQLGTVLPALEALVSPDSFEPADSTTPVQLVGTDFAVRRFGPAICRRLGADAPQAPVRFHSWRYDTMADQIRGGNVDLGLFGGFAPDDLSVGELLTERFVCVVDVDHPAAGAEFTLRDYLRQRHLVIDVAEGRQPDVDLPLRALGAQRHAAVVVPYHLAVPALLAGTDLVATVPITLAQGWPQLYPVRLLGAPVQVRELEYRMIWHRAYDDDRRHRWLRSVVRDAVALSAPTALP</sequence>
<keyword evidence="2" id="KW-0805">Transcription regulation</keyword>
<feature type="domain" description="HTH lysR-type" evidence="5">
    <location>
        <begin position="14"/>
        <end position="70"/>
    </location>
</feature>
<evidence type="ECO:0000313" key="6">
    <source>
        <dbReference type="EMBL" id="STZ58017.1"/>
    </source>
</evidence>
<evidence type="ECO:0000256" key="2">
    <source>
        <dbReference type="ARBA" id="ARBA00023015"/>
    </source>
</evidence>
<evidence type="ECO:0000259" key="5">
    <source>
        <dbReference type="PROSITE" id="PS50931"/>
    </source>
</evidence>
<dbReference type="PRINTS" id="PR00039">
    <property type="entry name" value="HTHLYSR"/>
</dbReference>
<dbReference type="Gene3D" id="3.40.190.10">
    <property type="entry name" value="Periplasmic binding protein-like II"/>
    <property type="match status" value="2"/>
</dbReference>
<comment type="similarity">
    <text evidence="1">Belongs to the LysR transcriptional regulatory family.</text>
</comment>
<name>A0A378TCZ0_9MYCO</name>
<dbReference type="GO" id="GO:0003700">
    <property type="term" value="F:DNA-binding transcription factor activity"/>
    <property type="evidence" value="ECO:0007669"/>
    <property type="project" value="InterPro"/>
</dbReference>
<protein>
    <submittedName>
        <fullName evidence="6">Putative LysR family transcriptional regulator</fullName>
    </submittedName>
</protein>
<dbReference type="PROSITE" id="PS50931">
    <property type="entry name" value="HTH_LYSR"/>
    <property type="match status" value="1"/>
</dbReference>
<dbReference type="GO" id="GO:0003677">
    <property type="term" value="F:DNA binding"/>
    <property type="evidence" value="ECO:0007669"/>
    <property type="project" value="UniProtKB-KW"/>
</dbReference>
<dbReference type="Pfam" id="PF00126">
    <property type="entry name" value="HTH_1"/>
    <property type="match status" value="1"/>
</dbReference>
<dbReference type="OrthoDB" id="8717159at2"/>
<reference evidence="6 7" key="1">
    <citation type="submission" date="2018-06" db="EMBL/GenBank/DDBJ databases">
        <authorList>
            <consortium name="Pathogen Informatics"/>
            <person name="Doyle S."/>
        </authorList>
    </citation>
    <scope>NUCLEOTIDE SEQUENCE [LARGE SCALE GENOMIC DNA]</scope>
    <source>
        <strain evidence="6 7">NCTC10821</strain>
    </source>
</reference>
<organism evidence="6 7">
    <name type="scientific">Mycolicibacterium tokaiense</name>
    <dbReference type="NCBI Taxonomy" id="39695"/>
    <lineage>
        <taxon>Bacteria</taxon>
        <taxon>Bacillati</taxon>
        <taxon>Actinomycetota</taxon>
        <taxon>Actinomycetes</taxon>
        <taxon>Mycobacteriales</taxon>
        <taxon>Mycobacteriaceae</taxon>
        <taxon>Mycolicibacterium</taxon>
    </lineage>
</organism>
<dbReference type="Gene3D" id="1.10.10.10">
    <property type="entry name" value="Winged helix-like DNA-binding domain superfamily/Winged helix DNA-binding domain"/>
    <property type="match status" value="1"/>
</dbReference>
<proteinExistence type="inferred from homology"/>
<dbReference type="CDD" id="cd08417">
    <property type="entry name" value="PBP2_Nitroaromatics_like"/>
    <property type="match status" value="1"/>
</dbReference>
<keyword evidence="7" id="KW-1185">Reference proteome</keyword>
<dbReference type="Pfam" id="PF03466">
    <property type="entry name" value="LysR_substrate"/>
    <property type="match status" value="1"/>
</dbReference>
<evidence type="ECO:0000256" key="4">
    <source>
        <dbReference type="ARBA" id="ARBA00023163"/>
    </source>
</evidence>
<dbReference type="InterPro" id="IPR005119">
    <property type="entry name" value="LysR_subst-bd"/>
</dbReference>
<dbReference type="SUPFAM" id="SSF53850">
    <property type="entry name" value="Periplasmic binding protein-like II"/>
    <property type="match status" value="1"/>
</dbReference>
<accession>A0A378TCZ0</accession>
<dbReference type="AlphaFoldDB" id="A0A378TCZ0"/>
<evidence type="ECO:0000256" key="1">
    <source>
        <dbReference type="ARBA" id="ARBA00009437"/>
    </source>
</evidence>
<dbReference type="SUPFAM" id="SSF46785">
    <property type="entry name" value="Winged helix' DNA-binding domain"/>
    <property type="match status" value="1"/>
</dbReference>
<dbReference type="InterPro" id="IPR037402">
    <property type="entry name" value="YidZ_PBP2"/>
</dbReference>
<dbReference type="PANTHER" id="PTHR30118:SF15">
    <property type="entry name" value="TRANSCRIPTIONAL REGULATORY PROTEIN"/>
    <property type="match status" value="1"/>
</dbReference>
<dbReference type="InterPro" id="IPR036388">
    <property type="entry name" value="WH-like_DNA-bd_sf"/>
</dbReference>
<evidence type="ECO:0000313" key="7">
    <source>
        <dbReference type="Proteomes" id="UP000254978"/>
    </source>
</evidence>
<dbReference type="PANTHER" id="PTHR30118">
    <property type="entry name" value="HTH-TYPE TRANSCRIPTIONAL REGULATOR LEUO-RELATED"/>
    <property type="match status" value="1"/>
</dbReference>
<dbReference type="InterPro" id="IPR036390">
    <property type="entry name" value="WH_DNA-bd_sf"/>
</dbReference>
<dbReference type="EMBL" id="UGQT01000001">
    <property type="protein sequence ID" value="STZ58017.1"/>
    <property type="molecule type" value="Genomic_DNA"/>
</dbReference>
<dbReference type="InterPro" id="IPR050389">
    <property type="entry name" value="LysR-type_TF"/>
</dbReference>